<dbReference type="InterPro" id="IPR029062">
    <property type="entry name" value="Class_I_gatase-like"/>
</dbReference>
<evidence type="ECO:0000256" key="1">
    <source>
        <dbReference type="PIRSR" id="PIRSR615527-1"/>
    </source>
</evidence>
<dbReference type="InterPro" id="IPR015527">
    <property type="entry name" value="Pept_C26_g-glut_hydrolase"/>
</dbReference>
<dbReference type="GO" id="GO:0046900">
    <property type="term" value="P:tetrahydrofolylpolyglutamate metabolic process"/>
    <property type="evidence" value="ECO:0007669"/>
    <property type="project" value="TreeGrafter"/>
</dbReference>
<organism evidence="2 3">
    <name type="scientific">Desmophyllum pertusum</name>
    <dbReference type="NCBI Taxonomy" id="174260"/>
    <lineage>
        <taxon>Eukaryota</taxon>
        <taxon>Metazoa</taxon>
        <taxon>Cnidaria</taxon>
        <taxon>Anthozoa</taxon>
        <taxon>Hexacorallia</taxon>
        <taxon>Scleractinia</taxon>
        <taxon>Caryophylliina</taxon>
        <taxon>Caryophylliidae</taxon>
        <taxon>Desmophyllum</taxon>
    </lineage>
</organism>
<gene>
    <name evidence="2" type="ORF">OS493_005762</name>
</gene>
<evidence type="ECO:0000313" key="3">
    <source>
        <dbReference type="Proteomes" id="UP001163046"/>
    </source>
</evidence>
<feature type="active site" description="Nucleophile" evidence="1">
    <location>
        <position position="95"/>
    </location>
</feature>
<dbReference type="PANTHER" id="PTHR11315">
    <property type="entry name" value="PROTEASE FAMILY C26 GAMMA-GLUTAMYL HYDROLASE"/>
    <property type="match status" value="1"/>
</dbReference>
<dbReference type="Gene3D" id="3.40.50.880">
    <property type="match status" value="1"/>
</dbReference>
<comment type="caution">
    <text evidence="2">The sequence shown here is derived from an EMBL/GenBank/DDBJ whole genome shotgun (WGS) entry which is preliminary data.</text>
</comment>
<dbReference type="GO" id="GO:0034722">
    <property type="term" value="F:gamma-glutamyl-peptidase activity"/>
    <property type="evidence" value="ECO:0007669"/>
    <property type="project" value="TreeGrafter"/>
</dbReference>
<dbReference type="GO" id="GO:0005773">
    <property type="term" value="C:vacuole"/>
    <property type="evidence" value="ECO:0007669"/>
    <property type="project" value="TreeGrafter"/>
</dbReference>
<sequence length="218" mass="24528">MAVMGWTRITLNLEGIVTQETSGALTPFGSQYIVAAYVKFLESAGARAAPILVILPGGHVKLNQSGYTPVGKRLLELAIKAYDEKGEVFPIWGECLGLELVAMIISGRNLSLGQEEKRRRENGSGQEHDVNVVLHEFYSKDIASKSVVNAKSALSWSCKRTILTQEVLRILLNCSTELPWKTTVDHVNHMMLRLQYYGYGWKFRTEVVRSSDRARREW</sequence>
<evidence type="ECO:0008006" key="4">
    <source>
        <dbReference type="Google" id="ProtNLM"/>
    </source>
</evidence>
<evidence type="ECO:0000313" key="2">
    <source>
        <dbReference type="EMBL" id="KAJ7339368.1"/>
    </source>
</evidence>
<dbReference type="AlphaFoldDB" id="A0A9X0CHS3"/>
<dbReference type="EMBL" id="MU827779">
    <property type="protein sequence ID" value="KAJ7339368.1"/>
    <property type="molecule type" value="Genomic_DNA"/>
</dbReference>
<reference evidence="2" key="1">
    <citation type="submission" date="2023-01" db="EMBL/GenBank/DDBJ databases">
        <title>Genome assembly of the deep-sea coral Lophelia pertusa.</title>
        <authorList>
            <person name="Herrera S."/>
            <person name="Cordes E."/>
        </authorList>
    </citation>
    <scope>NUCLEOTIDE SEQUENCE</scope>
    <source>
        <strain evidence="2">USNM1676648</strain>
        <tissue evidence="2">Polyp</tissue>
    </source>
</reference>
<dbReference type="SUPFAM" id="SSF52317">
    <property type="entry name" value="Class I glutamine amidotransferase-like"/>
    <property type="match status" value="1"/>
</dbReference>
<keyword evidence="3" id="KW-1185">Reference proteome</keyword>
<dbReference type="OrthoDB" id="64220at2759"/>
<dbReference type="Proteomes" id="UP001163046">
    <property type="component" value="Unassembled WGS sequence"/>
</dbReference>
<accession>A0A9X0CHS3</accession>
<dbReference type="PANTHER" id="PTHR11315:SF0">
    <property type="entry name" value="FOLATE GAMMA-GLUTAMYL HYDROLASE"/>
    <property type="match status" value="1"/>
</dbReference>
<proteinExistence type="predicted"/>
<protein>
    <recommendedName>
        <fullName evidence="4">Folate gamma-glutamyl hydrolase</fullName>
    </recommendedName>
</protein>
<name>A0A9X0CHS3_9CNID</name>